<keyword evidence="2" id="KW-1185">Reference proteome</keyword>
<organism evidence="1 2">
    <name type="scientific">Citrobacter phage vB_CfrD_ElisaCorrea</name>
    <dbReference type="NCBI Taxonomy" id="2894791"/>
    <lineage>
        <taxon>Viruses</taxon>
        <taxon>Duplodnaviria</taxon>
        <taxon>Heunggongvirae</taxon>
        <taxon>Uroviricota</taxon>
        <taxon>Caudoviricetes</taxon>
        <taxon>Drexlerviridae</taxon>
        <taxon>Tempevirinae</taxon>
        <taxon>Tlsvirus</taxon>
        <taxon>Tlsvirus ecorrea</taxon>
    </lineage>
</organism>
<dbReference type="EMBL" id="OK499973">
    <property type="protein sequence ID" value="UGO48726.1"/>
    <property type="molecule type" value="Genomic_DNA"/>
</dbReference>
<name>A0AAE8YQ08_9CAUD</name>
<dbReference type="Proteomes" id="UP000827802">
    <property type="component" value="Segment"/>
</dbReference>
<evidence type="ECO:0000313" key="1">
    <source>
        <dbReference type="EMBL" id="UGO48726.1"/>
    </source>
</evidence>
<sequence>MLYRRNGCNCWLNLTWSVGVMNLDNKVETQKTIDYLRDLADKLENNQIHLNEIVIESRNVCWNVEEETLTMQVLKAVENG</sequence>
<evidence type="ECO:0000313" key="2">
    <source>
        <dbReference type="Proteomes" id="UP000827802"/>
    </source>
</evidence>
<accession>A0AAE8YQ08</accession>
<gene>
    <name evidence="1" type="ORF">ELISACORREA_65</name>
</gene>
<proteinExistence type="predicted"/>
<protein>
    <submittedName>
        <fullName evidence="1">Uncharacterized protein</fullName>
    </submittedName>
</protein>
<reference evidence="1 2" key="1">
    <citation type="submission" date="2021-10" db="EMBL/GenBank/DDBJ databases">
        <authorList>
            <person name="Correa E.C."/>
            <person name="Carson S.C."/>
            <person name="Rodriguez A.R."/>
            <person name="Thompson D.W."/>
            <person name="Grose J.H."/>
        </authorList>
    </citation>
    <scope>NUCLEOTIDE SEQUENCE [LARGE SCALE GENOMIC DNA]</scope>
</reference>